<keyword evidence="4 5" id="KW-0472">Membrane</keyword>
<evidence type="ECO:0000256" key="2">
    <source>
        <dbReference type="ARBA" id="ARBA00022692"/>
    </source>
</evidence>
<feature type="transmembrane region" description="Helical" evidence="5">
    <location>
        <begin position="244"/>
        <end position="271"/>
    </location>
</feature>
<keyword evidence="2 5" id="KW-0812">Transmembrane</keyword>
<comment type="subcellular location">
    <subcellularLocation>
        <location evidence="1">Membrane</location>
        <topology evidence="1">Multi-pass membrane protein</topology>
    </subcellularLocation>
</comment>
<dbReference type="GO" id="GO:0016020">
    <property type="term" value="C:membrane"/>
    <property type="evidence" value="ECO:0007669"/>
    <property type="project" value="UniProtKB-SubCell"/>
</dbReference>
<dbReference type="AlphaFoldDB" id="A0A4R3MVV3"/>
<feature type="transmembrane region" description="Helical" evidence="5">
    <location>
        <begin position="309"/>
        <end position="329"/>
    </location>
</feature>
<gene>
    <name evidence="7" type="ORF">EDD68_12515</name>
</gene>
<comment type="caution">
    <text evidence="7">The sequence shown here is derived from an EMBL/GenBank/DDBJ whole genome shotgun (WGS) entry which is preliminary data.</text>
</comment>
<dbReference type="Gene3D" id="3.40.1710.10">
    <property type="entry name" value="abc type-2 transporter like domain"/>
    <property type="match status" value="1"/>
</dbReference>
<evidence type="ECO:0000259" key="6">
    <source>
        <dbReference type="Pfam" id="PF12698"/>
    </source>
</evidence>
<name>A0A4R3MVV3_9BACI</name>
<organism evidence="7 8">
    <name type="scientific">Melghiribacillus thermohalophilus</name>
    <dbReference type="NCBI Taxonomy" id="1324956"/>
    <lineage>
        <taxon>Bacteria</taxon>
        <taxon>Bacillati</taxon>
        <taxon>Bacillota</taxon>
        <taxon>Bacilli</taxon>
        <taxon>Bacillales</taxon>
        <taxon>Bacillaceae</taxon>
        <taxon>Melghiribacillus</taxon>
    </lineage>
</organism>
<evidence type="ECO:0000313" key="7">
    <source>
        <dbReference type="EMBL" id="TCT18004.1"/>
    </source>
</evidence>
<dbReference type="GO" id="GO:0140359">
    <property type="term" value="F:ABC-type transporter activity"/>
    <property type="evidence" value="ECO:0007669"/>
    <property type="project" value="InterPro"/>
</dbReference>
<feature type="transmembrane region" description="Helical" evidence="5">
    <location>
        <begin position="283"/>
        <end position="303"/>
    </location>
</feature>
<keyword evidence="8" id="KW-1185">Reference proteome</keyword>
<dbReference type="InterPro" id="IPR013525">
    <property type="entry name" value="ABC2_TM"/>
</dbReference>
<feature type="transmembrane region" description="Helical" evidence="5">
    <location>
        <begin position="200"/>
        <end position="224"/>
    </location>
</feature>
<evidence type="ECO:0000256" key="1">
    <source>
        <dbReference type="ARBA" id="ARBA00004141"/>
    </source>
</evidence>
<dbReference type="Pfam" id="PF12698">
    <property type="entry name" value="ABC2_membrane_3"/>
    <property type="match status" value="1"/>
</dbReference>
<evidence type="ECO:0000256" key="4">
    <source>
        <dbReference type="ARBA" id="ARBA00023136"/>
    </source>
</evidence>
<feature type="transmembrane region" description="Helical" evidence="5">
    <location>
        <begin position="20"/>
        <end position="38"/>
    </location>
</feature>
<keyword evidence="3 5" id="KW-1133">Transmembrane helix</keyword>
<dbReference type="OrthoDB" id="2966955at2"/>
<protein>
    <submittedName>
        <fullName evidence="7">ABC-2 family transporter</fullName>
    </submittedName>
</protein>
<accession>A0A4R3MVV3</accession>
<evidence type="ECO:0000256" key="5">
    <source>
        <dbReference type="SAM" id="Phobius"/>
    </source>
</evidence>
<evidence type="ECO:0000313" key="8">
    <source>
        <dbReference type="Proteomes" id="UP000294650"/>
    </source>
</evidence>
<reference evidence="7 8" key="1">
    <citation type="submission" date="2019-03" db="EMBL/GenBank/DDBJ databases">
        <title>Genomic Encyclopedia of Type Strains, Phase IV (KMG-IV): sequencing the most valuable type-strain genomes for metagenomic binning, comparative biology and taxonomic classification.</title>
        <authorList>
            <person name="Goeker M."/>
        </authorList>
    </citation>
    <scope>NUCLEOTIDE SEQUENCE [LARGE SCALE GENOMIC DNA]</scope>
    <source>
        <strain evidence="7 8">DSM 25894</strain>
    </source>
</reference>
<dbReference type="Proteomes" id="UP000294650">
    <property type="component" value="Unassembled WGS sequence"/>
</dbReference>
<proteinExistence type="predicted"/>
<dbReference type="EMBL" id="SMAN01000025">
    <property type="protein sequence ID" value="TCT18004.1"/>
    <property type="molecule type" value="Genomic_DNA"/>
</dbReference>
<feature type="domain" description="ABC-2 type transporter transmembrane" evidence="6">
    <location>
        <begin position="18"/>
        <end position="350"/>
    </location>
</feature>
<evidence type="ECO:0000256" key="3">
    <source>
        <dbReference type="ARBA" id="ARBA00022989"/>
    </source>
</evidence>
<dbReference type="RefSeq" id="WP_132372835.1">
    <property type="nucleotide sequence ID" value="NZ_SMAN01000025.1"/>
</dbReference>
<sequence length="351" mass="40485">MVPYFSLLVKLAIVNRWKILFSAGGPILALFLISPMILNGLNKSEIPIGWVDEDHSRYSNQVRERIAGQERLKIQDMTRTEAIIAIQKGDLEGAFVINRNFQEHIQQGNLTETIEWIRSEKSVFDTFIKEQLASEVMRLAVNSKAATTIQLMKQENDSSRWQTYYEHADSYWEPEPLFQMEFQTYQVQNKQPEKATPLSIIGLAGIGFTYVWMMAALTLLPVYPMRKNQMISRLEMMSGNIFNFYGALLICVTLLAVLFWGIWLLVLDFFFDHIDMNVLQQGLAAIIPLLTAVYVTFAGLFMFQKRNGFVLFVLTISLVSFSLSSLYLVSGGEGFWYRLLPHTWLYEMMFQ</sequence>